<evidence type="ECO:0000256" key="1">
    <source>
        <dbReference type="SAM" id="MobiDB-lite"/>
    </source>
</evidence>
<feature type="compositionally biased region" description="Low complexity" evidence="1">
    <location>
        <begin position="9"/>
        <end position="73"/>
    </location>
</feature>
<dbReference type="EMBL" id="RCUY01000002">
    <property type="protein sequence ID" value="RLP83828.1"/>
    <property type="molecule type" value="Genomic_DNA"/>
</dbReference>
<dbReference type="Pfam" id="PF13828">
    <property type="entry name" value="DUF4190"/>
    <property type="match status" value="1"/>
</dbReference>
<keyword evidence="2" id="KW-1133">Transmembrane helix</keyword>
<evidence type="ECO:0000259" key="3">
    <source>
        <dbReference type="Pfam" id="PF13828"/>
    </source>
</evidence>
<feature type="transmembrane region" description="Helical" evidence="2">
    <location>
        <begin position="152"/>
        <end position="177"/>
    </location>
</feature>
<name>A0A3L7AWB8_9MICO</name>
<dbReference type="Proteomes" id="UP000269438">
    <property type="component" value="Unassembled WGS sequence"/>
</dbReference>
<feature type="transmembrane region" description="Helical" evidence="2">
    <location>
        <begin position="109"/>
        <end position="131"/>
    </location>
</feature>
<feature type="region of interest" description="Disordered" evidence="1">
    <location>
        <begin position="1"/>
        <end position="91"/>
    </location>
</feature>
<evidence type="ECO:0000313" key="4">
    <source>
        <dbReference type="EMBL" id="RLP83828.1"/>
    </source>
</evidence>
<protein>
    <submittedName>
        <fullName evidence="4">DUF4190 domain-containing protein</fullName>
    </submittedName>
</protein>
<sequence>MSDNNNNFPGQPEQPQGQPAYPAQPEHAEQPYGQPAYPAQPEQPYGQPAYPAQPEQPYGQPAYPAQPEQAGYPTPQGYPAPEAYGAQQGYPQQGYAQPGYPAAPPRTNLLAILSLVFAFVFAPAGIVLGHISKKQLKTSGEGGAGLATAGLVLSYIFTVIMLLVIAFYIVAIVFVIANSPGEYTGY</sequence>
<dbReference type="InterPro" id="IPR025241">
    <property type="entry name" value="DUF4190"/>
</dbReference>
<keyword evidence="2" id="KW-0472">Membrane</keyword>
<keyword evidence="2" id="KW-0812">Transmembrane</keyword>
<accession>A0A3L7AWB8</accession>
<dbReference type="AlphaFoldDB" id="A0A3L7AWB8"/>
<comment type="caution">
    <text evidence="4">The sequence shown here is derived from an EMBL/GenBank/DDBJ whole genome shotgun (WGS) entry which is preliminary data.</text>
</comment>
<dbReference type="RefSeq" id="WP_121687485.1">
    <property type="nucleotide sequence ID" value="NZ_RCUY01000002.1"/>
</dbReference>
<gene>
    <name evidence="4" type="ORF">D9V34_03195</name>
</gene>
<proteinExistence type="predicted"/>
<reference evidence="4 5" key="1">
    <citation type="submission" date="2018-10" db="EMBL/GenBank/DDBJ databases">
        <authorList>
            <person name="Li J."/>
        </authorList>
    </citation>
    <scope>NUCLEOTIDE SEQUENCE [LARGE SCALE GENOMIC DNA]</scope>
    <source>
        <strain evidence="4 5">JCM 11654</strain>
    </source>
</reference>
<keyword evidence="5" id="KW-1185">Reference proteome</keyword>
<organism evidence="4 5">
    <name type="scientific">Mycetocola lacteus</name>
    <dbReference type="NCBI Taxonomy" id="76637"/>
    <lineage>
        <taxon>Bacteria</taxon>
        <taxon>Bacillati</taxon>
        <taxon>Actinomycetota</taxon>
        <taxon>Actinomycetes</taxon>
        <taxon>Micrococcales</taxon>
        <taxon>Microbacteriaceae</taxon>
        <taxon>Mycetocola</taxon>
    </lineage>
</organism>
<feature type="domain" description="DUF4190" evidence="3">
    <location>
        <begin position="110"/>
        <end position="163"/>
    </location>
</feature>
<evidence type="ECO:0000313" key="5">
    <source>
        <dbReference type="Proteomes" id="UP000269438"/>
    </source>
</evidence>
<evidence type="ECO:0000256" key="2">
    <source>
        <dbReference type="SAM" id="Phobius"/>
    </source>
</evidence>
<dbReference type="OrthoDB" id="4374883at2"/>